<protein>
    <submittedName>
        <fullName evidence="4">Outer membrane protein h</fullName>
    </submittedName>
</protein>
<dbReference type="InterPro" id="IPR005632">
    <property type="entry name" value="Chaperone_Skp"/>
</dbReference>
<dbReference type="GO" id="GO:0005829">
    <property type="term" value="C:cytosol"/>
    <property type="evidence" value="ECO:0007669"/>
    <property type="project" value="TreeGrafter"/>
</dbReference>
<proteinExistence type="inferred from homology"/>
<organism evidence="4">
    <name type="scientific">hydrocarbon metagenome</name>
    <dbReference type="NCBI Taxonomy" id="938273"/>
    <lineage>
        <taxon>unclassified sequences</taxon>
        <taxon>metagenomes</taxon>
        <taxon>ecological metagenomes</taxon>
    </lineage>
</organism>
<gene>
    <name evidence="4" type="ORF">ASZ90_002019</name>
</gene>
<dbReference type="GO" id="GO:0051082">
    <property type="term" value="F:unfolded protein binding"/>
    <property type="evidence" value="ECO:0007669"/>
    <property type="project" value="InterPro"/>
</dbReference>
<dbReference type="Pfam" id="PF03938">
    <property type="entry name" value="OmpH"/>
    <property type="match status" value="1"/>
</dbReference>
<dbReference type="SMART" id="SM00935">
    <property type="entry name" value="OmpH"/>
    <property type="match status" value="1"/>
</dbReference>
<accession>A0A0W8G4P6</accession>
<dbReference type="EMBL" id="LNQE01000257">
    <property type="protein sequence ID" value="KUG28123.1"/>
    <property type="molecule type" value="Genomic_DNA"/>
</dbReference>
<dbReference type="SUPFAM" id="SSF111384">
    <property type="entry name" value="OmpH-like"/>
    <property type="match status" value="1"/>
</dbReference>
<name>A0A0W8G4P6_9ZZZZ</name>
<keyword evidence="2" id="KW-0732">Signal</keyword>
<evidence type="ECO:0000313" key="4">
    <source>
        <dbReference type="EMBL" id="KUG28123.1"/>
    </source>
</evidence>
<evidence type="ECO:0000256" key="1">
    <source>
        <dbReference type="ARBA" id="ARBA00009091"/>
    </source>
</evidence>
<evidence type="ECO:0000256" key="3">
    <source>
        <dbReference type="SAM" id="Coils"/>
    </source>
</evidence>
<dbReference type="AlphaFoldDB" id="A0A0W8G4P6"/>
<dbReference type="InterPro" id="IPR024930">
    <property type="entry name" value="Skp_dom_sf"/>
</dbReference>
<dbReference type="PANTHER" id="PTHR35089:SF1">
    <property type="entry name" value="CHAPERONE PROTEIN SKP"/>
    <property type="match status" value="1"/>
</dbReference>
<dbReference type="GO" id="GO:0050821">
    <property type="term" value="P:protein stabilization"/>
    <property type="evidence" value="ECO:0007669"/>
    <property type="project" value="TreeGrafter"/>
</dbReference>
<dbReference type="Gene3D" id="3.30.910.20">
    <property type="entry name" value="Skp domain"/>
    <property type="match status" value="1"/>
</dbReference>
<feature type="coiled-coil region" evidence="3">
    <location>
        <begin position="90"/>
        <end position="117"/>
    </location>
</feature>
<comment type="caution">
    <text evidence="4">The sequence shown here is derived from an EMBL/GenBank/DDBJ whole genome shotgun (WGS) entry which is preliminary data.</text>
</comment>
<comment type="similarity">
    <text evidence="1">Belongs to the Skp family.</text>
</comment>
<dbReference type="PANTHER" id="PTHR35089">
    <property type="entry name" value="CHAPERONE PROTEIN SKP"/>
    <property type="match status" value="1"/>
</dbReference>
<evidence type="ECO:0000256" key="2">
    <source>
        <dbReference type="ARBA" id="ARBA00022729"/>
    </source>
</evidence>
<reference evidence="4" key="1">
    <citation type="journal article" date="2015" name="Proc. Natl. Acad. Sci. U.S.A.">
        <title>Networks of energetic and metabolic interactions define dynamics in microbial communities.</title>
        <authorList>
            <person name="Embree M."/>
            <person name="Liu J.K."/>
            <person name="Al-Bassam M.M."/>
            <person name="Zengler K."/>
        </authorList>
    </citation>
    <scope>NUCLEOTIDE SEQUENCE</scope>
</reference>
<keyword evidence="3" id="KW-0175">Coiled coil</keyword>
<sequence>MVGIFRTLCIMAAILALPIAAAAQGKVAVVNLDEALASSQAGKAALSQLKNKFEAREKSLTQQGEDLKKMQDDLQKKSVALSQDAMRSQVADFEAKAKRYMDERNKLQQEEQETQQQILQPLLTRLQKVMTDFAKKNGYTVVMEARSVPYFDPSLDITDALRQEFDKSK</sequence>